<organism evidence="1 2">
    <name type="scientific">Trichonephila clavata</name>
    <name type="common">Joro spider</name>
    <name type="synonym">Nephila clavata</name>
    <dbReference type="NCBI Taxonomy" id="2740835"/>
    <lineage>
        <taxon>Eukaryota</taxon>
        <taxon>Metazoa</taxon>
        <taxon>Ecdysozoa</taxon>
        <taxon>Arthropoda</taxon>
        <taxon>Chelicerata</taxon>
        <taxon>Arachnida</taxon>
        <taxon>Araneae</taxon>
        <taxon>Araneomorphae</taxon>
        <taxon>Entelegynae</taxon>
        <taxon>Araneoidea</taxon>
        <taxon>Nephilidae</taxon>
        <taxon>Trichonephila</taxon>
    </lineage>
</organism>
<dbReference type="OrthoDB" id="10580338at2759"/>
<dbReference type="Proteomes" id="UP000887116">
    <property type="component" value="Unassembled WGS sequence"/>
</dbReference>
<sequence>MMEDYQSNEWKCATQNGFLKHFEGSEHSSMLETNAVQNFQTEFQPIENDALLVNSSQNTDLQYNLQMEGNFVEPQMYNNRIGNLKFLKISGFEYQNSASKSSYLGG</sequence>
<keyword evidence="2" id="KW-1185">Reference proteome</keyword>
<name>A0A8X6GN17_TRICU</name>
<proteinExistence type="predicted"/>
<protein>
    <submittedName>
        <fullName evidence="1">Uncharacterized protein</fullName>
    </submittedName>
</protein>
<dbReference type="AlphaFoldDB" id="A0A8X6GN17"/>
<evidence type="ECO:0000313" key="1">
    <source>
        <dbReference type="EMBL" id="GFQ85918.1"/>
    </source>
</evidence>
<reference evidence="1" key="1">
    <citation type="submission" date="2020-07" db="EMBL/GenBank/DDBJ databases">
        <title>Multicomponent nature underlies the extraordinary mechanical properties of spider dragline silk.</title>
        <authorList>
            <person name="Kono N."/>
            <person name="Nakamura H."/>
            <person name="Mori M."/>
            <person name="Yoshida Y."/>
            <person name="Ohtoshi R."/>
            <person name="Malay A.D."/>
            <person name="Moran D.A.P."/>
            <person name="Tomita M."/>
            <person name="Numata K."/>
            <person name="Arakawa K."/>
        </authorList>
    </citation>
    <scope>NUCLEOTIDE SEQUENCE</scope>
</reference>
<gene>
    <name evidence="1" type="ORF">TNCT_280001</name>
</gene>
<comment type="caution">
    <text evidence="1">The sequence shown here is derived from an EMBL/GenBank/DDBJ whole genome shotgun (WGS) entry which is preliminary data.</text>
</comment>
<dbReference type="EMBL" id="BMAO01003136">
    <property type="protein sequence ID" value="GFQ85918.1"/>
    <property type="molecule type" value="Genomic_DNA"/>
</dbReference>
<accession>A0A8X6GN17</accession>
<evidence type="ECO:0000313" key="2">
    <source>
        <dbReference type="Proteomes" id="UP000887116"/>
    </source>
</evidence>